<proteinExistence type="predicted"/>
<evidence type="ECO:0000313" key="1">
    <source>
        <dbReference type="EMBL" id="OWM63946.1"/>
    </source>
</evidence>
<dbReference type="AlphaFoldDB" id="A0A218VU90"/>
<reference evidence="2" key="1">
    <citation type="journal article" date="2017" name="Plant J.">
        <title>The pomegranate (Punica granatum L.) genome and the genomics of punicalagin biosynthesis.</title>
        <authorList>
            <person name="Qin G."/>
            <person name="Xu C."/>
            <person name="Ming R."/>
            <person name="Tang H."/>
            <person name="Guyot R."/>
            <person name="Kramer E.M."/>
            <person name="Hu Y."/>
            <person name="Yi X."/>
            <person name="Qi Y."/>
            <person name="Xu X."/>
            <person name="Gao Z."/>
            <person name="Pan H."/>
            <person name="Jian J."/>
            <person name="Tian Y."/>
            <person name="Yue Z."/>
            <person name="Xu Y."/>
        </authorList>
    </citation>
    <scope>NUCLEOTIDE SEQUENCE [LARGE SCALE GENOMIC DNA]</scope>
    <source>
        <strain evidence="2">cv. Dabenzi</strain>
    </source>
</reference>
<comment type="caution">
    <text evidence="1">The sequence shown here is derived from an EMBL/GenBank/DDBJ whole genome shotgun (WGS) entry which is preliminary data.</text>
</comment>
<gene>
    <name evidence="1" type="ORF">CDL15_Pgr024783</name>
</gene>
<dbReference type="Proteomes" id="UP000197138">
    <property type="component" value="Unassembled WGS sequence"/>
</dbReference>
<sequence>MVSLLDMEARLAQSKGRLQKADQNFREMTQANKGFGVLHGEIGMTCIHMRMSYMGRLWEQFSSPAHVQAGQPSSSSVH</sequence>
<dbReference type="EMBL" id="MTKT01005852">
    <property type="protein sequence ID" value="OWM63946.1"/>
    <property type="molecule type" value="Genomic_DNA"/>
</dbReference>
<protein>
    <submittedName>
        <fullName evidence="1">Uncharacterized protein</fullName>
    </submittedName>
</protein>
<accession>A0A218VU90</accession>
<name>A0A218VU90_PUNGR</name>
<organism evidence="1 2">
    <name type="scientific">Punica granatum</name>
    <name type="common">Pomegranate</name>
    <dbReference type="NCBI Taxonomy" id="22663"/>
    <lineage>
        <taxon>Eukaryota</taxon>
        <taxon>Viridiplantae</taxon>
        <taxon>Streptophyta</taxon>
        <taxon>Embryophyta</taxon>
        <taxon>Tracheophyta</taxon>
        <taxon>Spermatophyta</taxon>
        <taxon>Magnoliopsida</taxon>
        <taxon>eudicotyledons</taxon>
        <taxon>Gunneridae</taxon>
        <taxon>Pentapetalae</taxon>
        <taxon>rosids</taxon>
        <taxon>malvids</taxon>
        <taxon>Myrtales</taxon>
        <taxon>Lythraceae</taxon>
        <taxon>Punica</taxon>
    </lineage>
</organism>
<evidence type="ECO:0000313" key="2">
    <source>
        <dbReference type="Proteomes" id="UP000197138"/>
    </source>
</evidence>